<dbReference type="Gene3D" id="1.50.10.10">
    <property type="match status" value="1"/>
</dbReference>
<dbReference type="GeneID" id="5010519"/>
<evidence type="ECO:0000259" key="1">
    <source>
        <dbReference type="Pfam" id="PF06202"/>
    </source>
</evidence>
<organism evidence="2 3">
    <name type="scientific">Paramecium tetraurelia</name>
    <dbReference type="NCBI Taxonomy" id="5888"/>
    <lineage>
        <taxon>Eukaryota</taxon>
        <taxon>Sar</taxon>
        <taxon>Alveolata</taxon>
        <taxon>Ciliophora</taxon>
        <taxon>Intramacronucleata</taxon>
        <taxon>Oligohymenophorea</taxon>
        <taxon>Peniculida</taxon>
        <taxon>Parameciidae</taxon>
        <taxon>Paramecium</taxon>
    </lineage>
</organism>
<dbReference type="OrthoDB" id="10248904at2759"/>
<dbReference type="InterPro" id="IPR012341">
    <property type="entry name" value="6hp_glycosidase-like_sf"/>
</dbReference>
<dbReference type="PANTHER" id="PTHR10569">
    <property type="entry name" value="GLYCOGEN DEBRANCHING ENZYME"/>
    <property type="match status" value="1"/>
</dbReference>
<dbReference type="eggNOG" id="KOG3625">
    <property type="taxonomic scope" value="Eukaryota"/>
</dbReference>
<dbReference type="AlphaFoldDB" id="A0BFM0"/>
<keyword evidence="3" id="KW-1185">Reference proteome</keyword>
<dbReference type="InParanoid" id="A0BFM0"/>
<dbReference type="HOGENOM" id="CLU_1630215_0_0_1"/>
<evidence type="ECO:0000313" key="2">
    <source>
        <dbReference type="EMBL" id="CAK57337.1"/>
    </source>
</evidence>
<name>A0BFM0_PARTE</name>
<dbReference type="InterPro" id="IPR032790">
    <property type="entry name" value="GDE_C"/>
</dbReference>
<dbReference type="GO" id="GO:0004134">
    <property type="term" value="F:4-alpha-glucanotransferase activity"/>
    <property type="evidence" value="ECO:0007669"/>
    <property type="project" value="InterPro"/>
</dbReference>
<evidence type="ECO:0000313" key="3">
    <source>
        <dbReference type="Proteomes" id="UP000000600"/>
    </source>
</evidence>
<reference evidence="2 3" key="1">
    <citation type="journal article" date="2006" name="Nature">
        <title>Global trends of whole-genome duplications revealed by the ciliate Paramecium tetraurelia.</title>
        <authorList>
            <consortium name="Genoscope"/>
            <person name="Aury J.-M."/>
            <person name="Jaillon O."/>
            <person name="Duret L."/>
            <person name="Noel B."/>
            <person name="Jubin C."/>
            <person name="Porcel B.M."/>
            <person name="Segurens B."/>
            <person name="Daubin V."/>
            <person name="Anthouard V."/>
            <person name="Aiach N."/>
            <person name="Arnaiz O."/>
            <person name="Billaut A."/>
            <person name="Beisson J."/>
            <person name="Blanc I."/>
            <person name="Bouhouche K."/>
            <person name="Camara F."/>
            <person name="Duharcourt S."/>
            <person name="Guigo R."/>
            <person name="Gogendeau D."/>
            <person name="Katinka M."/>
            <person name="Keller A.-M."/>
            <person name="Kissmehl R."/>
            <person name="Klotz C."/>
            <person name="Koll F."/>
            <person name="Le Moue A."/>
            <person name="Lepere C."/>
            <person name="Malinsky S."/>
            <person name="Nowacki M."/>
            <person name="Nowak J.K."/>
            <person name="Plattner H."/>
            <person name="Poulain J."/>
            <person name="Ruiz F."/>
            <person name="Serrano V."/>
            <person name="Zagulski M."/>
            <person name="Dessen P."/>
            <person name="Betermier M."/>
            <person name="Weissenbach J."/>
            <person name="Scarpelli C."/>
            <person name="Schachter V."/>
            <person name="Sperling L."/>
            <person name="Meyer E."/>
            <person name="Cohen J."/>
            <person name="Wincker P."/>
        </authorList>
    </citation>
    <scope>NUCLEOTIDE SEQUENCE [LARGE SCALE GENOMIC DNA]</scope>
    <source>
        <strain evidence="2 3">Stock d4-2</strain>
    </source>
</reference>
<protein>
    <recommendedName>
        <fullName evidence="1">Glycogen debranching enzyme C-terminal domain-containing protein</fullName>
    </recommendedName>
</protein>
<dbReference type="PANTHER" id="PTHR10569:SF2">
    <property type="entry name" value="GLYCOGEN DEBRANCHING ENZYME"/>
    <property type="match status" value="1"/>
</dbReference>
<dbReference type="GO" id="GO:0005980">
    <property type="term" value="P:glycogen catabolic process"/>
    <property type="evidence" value="ECO:0007669"/>
    <property type="project" value="InterPro"/>
</dbReference>
<dbReference type="SUPFAM" id="SSF48208">
    <property type="entry name" value="Six-hairpin glycosidases"/>
    <property type="match status" value="1"/>
</dbReference>
<dbReference type="InterPro" id="IPR010401">
    <property type="entry name" value="AGL/Gdb1"/>
</dbReference>
<dbReference type="Proteomes" id="UP000000600">
    <property type="component" value="Unassembled WGS sequence"/>
</dbReference>
<dbReference type="STRING" id="5888.A0BFM0"/>
<dbReference type="EMBL" id="CT867991">
    <property type="protein sequence ID" value="CAK57337.1"/>
    <property type="molecule type" value="Genomic_DNA"/>
</dbReference>
<accession>A0BFM0</accession>
<dbReference type="RefSeq" id="XP_001424735.1">
    <property type="nucleotide sequence ID" value="XM_001424698.1"/>
</dbReference>
<dbReference type="InterPro" id="IPR008928">
    <property type="entry name" value="6-hairpin_glycosidase_sf"/>
</dbReference>
<feature type="domain" description="Glycogen debranching enzyme C-terminal" evidence="1">
    <location>
        <begin position="1"/>
        <end position="138"/>
    </location>
</feature>
<proteinExistence type="predicted"/>
<dbReference type="Pfam" id="PF06202">
    <property type="entry name" value="GDE_C"/>
    <property type="match status" value="1"/>
</dbReference>
<dbReference type="GO" id="GO:0004135">
    <property type="term" value="F:amylo-alpha-1,6-glucosidase activity"/>
    <property type="evidence" value="ECO:0007669"/>
    <property type="project" value="InterPro"/>
</dbReference>
<dbReference type="KEGG" id="ptm:GSPATT00028372001"/>
<gene>
    <name evidence="2" type="ORF">GSPATT00028372001</name>
</gene>
<sequence>MSAGLPHFTTGWARSWGRDTFISFKGIYLENGLLAEAREALLTFGSCLRHGLIPNLLDSGHNPRYNCRDACWWYIKAVKDYVQFAGKTDILNEEVQMIFLDDDMDKHYQLKSQGVIIKKTIAEIIQKIFQSHASGIKYREWRAGNQIDNCMQSEGFNIFIVFG</sequence>